<reference evidence="2 3" key="1">
    <citation type="submission" date="2018-01" db="EMBL/GenBank/DDBJ databases">
        <title>Complete and assembled Genome of Pantoea calida DSM22759T.</title>
        <authorList>
            <person name="Stevens M.J.A."/>
            <person name="Zurfluh K."/>
            <person name="Stephan R."/>
        </authorList>
    </citation>
    <scope>NUCLEOTIDE SEQUENCE [LARGE SCALE GENOMIC DNA]</scope>
    <source>
        <strain evidence="2 3">DSM 22759</strain>
    </source>
</reference>
<accession>A0ABN5H6D6</accession>
<organism evidence="2 3">
    <name type="scientific">Mixta calida</name>
    <dbReference type="NCBI Taxonomy" id="665913"/>
    <lineage>
        <taxon>Bacteria</taxon>
        <taxon>Pseudomonadati</taxon>
        <taxon>Pseudomonadota</taxon>
        <taxon>Gammaproteobacteria</taxon>
        <taxon>Enterobacterales</taxon>
        <taxon>Erwiniaceae</taxon>
        <taxon>Mixta</taxon>
    </lineage>
</organism>
<keyword evidence="1" id="KW-0812">Transmembrane</keyword>
<feature type="transmembrane region" description="Helical" evidence="1">
    <location>
        <begin position="7"/>
        <end position="27"/>
    </location>
</feature>
<proteinExistence type="predicted"/>
<keyword evidence="3" id="KW-1185">Reference proteome</keyword>
<evidence type="ECO:0000313" key="2">
    <source>
        <dbReference type="EMBL" id="AUY24090.1"/>
    </source>
</evidence>
<dbReference type="Proteomes" id="UP000237673">
    <property type="component" value="Chromosome"/>
</dbReference>
<protein>
    <recommendedName>
        <fullName evidence="4">DUF3899 domain-containing protein</fullName>
    </recommendedName>
</protein>
<evidence type="ECO:0008006" key="4">
    <source>
        <dbReference type="Google" id="ProtNLM"/>
    </source>
</evidence>
<sequence length="138" mass="16776">MSAEHMLFLVVLFFIMLFIIATGYAYYSYKKHIQDYTIFLQEYRRNGLYVDSISNVSENFGFAFYYLKIMFFIRLLKNKKMYVEKGKPVERRCYDYMKSLPEEQIAWMRSWRVNFFVQAVLFVTSVALVYIHSVIYNY</sequence>
<dbReference type="GeneID" id="84632819"/>
<evidence type="ECO:0000313" key="3">
    <source>
        <dbReference type="Proteomes" id="UP000237673"/>
    </source>
</evidence>
<evidence type="ECO:0000256" key="1">
    <source>
        <dbReference type="SAM" id="Phobius"/>
    </source>
</evidence>
<gene>
    <name evidence="2" type="ORF">C2E16_03625</name>
</gene>
<feature type="transmembrane region" description="Helical" evidence="1">
    <location>
        <begin position="115"/>
        <end position="135"/>
    </location>
</feature>
<keyword evidence="1" id="KW-1133">Transmembrane helix</keyword>
<keyword evidence="1" id="KW-0472">Membrane</keyword>
<name>A0ABN5H6D6_9GAMM</name>
<dbReference type="EMBL" id="CP026378">
    <property type="protein sequence ID" value="AUY24090.1"/>
    <property type="molecule type" value="Genomic_DNA"/>
</dbReference>
<dbReference type="RefSeq" id="WP_084970661.1">
    <property type="nucleotide sequence ID" value="NZ_CAXOMJ010000013.1"/>
</dbReference>
<feature type="transmembrane region" description="Helical" evidence="1">
    <location>
        <begin position="59"/>
        <end position="76"/>
    </location>
</feature>